<proteinExistence type="predicted"/>
<evidence type="ECO:0000256" key="1">
    <source>
        <dbReference type="SAM" id="MobiDB-lite"/>
    </source>
</evidence>
<keyword evidence="4" id="KW-1185">Reference proteome</keyword>
<evidence type="ECO:0000256" key="2">
    <source>
        <dbReference type="SAM" id="Phobius"/>
    </source>
</evidence>
<feature type="transmembrane region" description="Helical" evidence="2">
    <location>
        <begin position="110"/>
        <end position="130"/>
    </location>
</feature>
<evidence type="ECO:0000313" key="3">
    <source>
        <dbReference type="EMBL" id="MCQ4080498.1"/>
    </source>
</evidence>
<protein>
    <recommendedName>
        <fullName evidence="5">Integral membrane protein</fullName>
    </recommendedName>
</protein>
<dbReference type="RefSeq" id="WP_255919414.1">
    <property type="nucleotide sequence ID" value="NZ_JANFNG010000004.1"/>
</dbReference>
<name>A0ABT1PTP5_9ACTN</name>
<evidence type="ECO:0000313" key="4">
    <source>
        <dbReference type="Proteomes" id="UP001057702"/>
    </source>
</evidence>
<keyword evidence="2" id="KW-0812">Transmembrane</keyword>
<organism evidence="3 4">
    <name type="scientific">Streptomyces humicola</name>
    <dbReference type="NCBI Taxonomy" id="2953240"/>
    <lineage>
        <taxon>Bacteria</taxon>
        <taxon>Bacillati</taxon>
        <taxon>Actinomycetota</taxon>
        <taxon>Actinomycetes</taxon>
        <taxon>Kitasatosporales</taxon>
        <taxon>Streptomycetaceae</taxon>
        <taxon>Streptomyces</taxon>
    </lineage>
</organism>
<keyword evidence="2" id="KW-0472">Membrane</keyword>
<reference evidence="3" key="1">
    <citation type="submission" date="2022-06" db="EMBL/GenBank/DDBJ databases">
        <title>Draft genome sequence of Streptomyces sp. RB6PN25 isolated from peat swamp forest in Thailand.</title>
        <authorList>
            <person name="Duangmal K."/>
            <person name="Klaysubun C."/>
        </authorList>
    </citation>
    <scope>NUCLEOTIDE SEQUENCE</scope>
    <source>
        <strain evidence="3">RB6PN25</strain>
    </source>
</reference>
<evidence type="ECO:0008006" key="5">
    <source>
        <dbReference type="Google" id="ProtNLM"/>
    </source>
</evidence>
<feature type="region of interest" description="Disordered" evidence="1">
    <location>
        <begin position="53"/>
        <end position="80"/>
    </location>
</feature>
<feature type="transmembrane region" description="Helical" evidence="2">
    <location>
        <begin position="83"/>
        <end position="104"/>
    </location>
</feature>
<gene>
    <name evidence="3" type="ORF">NGB36_07755</name>
</gene>
<dbReference type="EMBL" id="JANFNG010000004">
    <property type="protein sequence ID" value="MCQ4080498.1"/>
    <property type="molecule type" value="Genomic_DNA"/>
</dbReference>
<comment type="caution">
    <text evidence="3">The sequence shown here is derived from an EMBL/GenBank/DDBJ whole genome shotgun (WGS) entry which is preliminary data.</text>
</comment>
<dbReference type="Proteomes" id="UP001057702">
    <property type="component" value="Unassembled WGS sequence"/>
</dbReference>
<sequence length="144" mass="16089">MSAPDQELKKELDATLQARKELGPEYESELIDSFLATMEKRLDGQVERRIRRELTQARTSAARVGAPARRPRGRDDGTRNRRFGLASVSLVFAIPLSAIAAVNAHLPGLLATWAGIVGVNIAHSMGAIFHERGDRRDRDMEREW</sequence>
<keyword evidence="2" id="KW-1133">Transmembrane helix</keyword>
<accession>A0ABT1PTP5</accession>